<dbReference type="CDD" id="cd16295">
    <property type="entry name" value="TTHA0252-CPSF-like_MBL-fold"/>
    <property type="match status" value="1"/>
</dbReference>
<keyword evidence="5" id="KW-1185">Reference proteome</keyword>
<dbReference type="AlphaFoldDB" id="A0A4U1C4D4"/>
<organism evidence="4 5">
    <name type="scientific">Pedobacter cryophilus</name>
    <dbReference type="NCBI Taxonomy" id="2571271"/>
    <lineage>
        <taxon>Bacteria</taxon>
        <taxon>Pseudomonadati</taxon>
        <taxon>Bacteroidota</taxon>
        <taxon>Sphingobacteriia</taxon>
        <taxon>Sphingobacteriales</taxon>
        <taxon>Sphingobacteriaceae</taxon>
        <taxon>Pedobacter</taxon>
    </lineage>
</organism>
<protein>
    <submittedName>
        <fullName evidence="4">MBL fold metallo-hydrolase</fullName>
    </submittedName>
</protein>
<dbReference type="RefSeq" id="WP_136824952.1">
    <property type="nucleotide sequence ID" value="NZ_SWBP01000001.1"/>
</dbReference>
<dbReference type="InterPro" id="IPR036866">
    <property type="entry name" value="RibonucZ/Hydroxyglut_hydro"/>
</dbReference>
<dbReference type="SMART" id="SM01027">
    <property type="entry name" value="Beta-Casp"/>
    <property type="match status" value="1"/>
</dbReference>
<keyword evidence="1 4" id="KW-0378">Hydrolase</keyword>
<evidence type="ECO:0000259" key="2">
    <source>
        <dbReference type="SMART" id="SM00849"/>
    </source>
</evidence>
<dbReference type="EMBL" id="SWBP01000001">
    <property type="protein sequence ID" value="TKC00746.1"/>
    <property type="molecule type" value="Genomic_DNA"/>
</dbReference>
<gene>
    <name evidence="4" type="ORF">FA046_03460</name>
</gene>
<dbReference type="InterPro" id="IPR050698">
    <property type="entry name" value="MBL"/>
</dbReference>
<accession>A0A4U1C4D4</accession>
<comment type="caution">
    <text evidence="4">The sequence shown here is derived from an EMBL/GenBank/DDBJ whole genome shotgun (WGS) entry which is preliminary data.</text>
</comment>
<dbReference type="Proteomes" id="UP000308181">
    <property type="component" value="Unassembled WGS sequence"/>
</dbReference>
<dbReference type="GO" id="GO:0004521">
    <property type="term" value="F:RNA endonuclease activity"/>
    <property type="evidence" value="ECO:0007669"/>
    <property type="project" value="TreeGrafter"/>
</dbReference>
<dbReference type="InterPro" id="IPR001279">
    <property type="entry name" value="Metallo-B-lactamas"/>
</dbReference>
<reference evidence="4 5" key="1">
    <citation type="submission" date="2019-04" db="EMBL/GenBank/DDBJ databases">
        <title>Pedobacter sp. AR-3-17 sp. nov., isolated from Arctic soil.</title>
        <authorList>
            <person name="Dahal R.H."/>
            <person name="Kim D.-U."/>
        </authorList>
    </citation>
    <scope>NUCLEOTIDE SEQUENCE [LARGE SCALE GENOMIC DNA]</scope>
    <source>
        <strain evidence="4 5">AR-3-17</strain>
    </source>
</reference>
<feature type="domain" description="Beta-Casp" evidence="3">
    <location>
        <begin position="255"/>
        <end position="380"/>
    </location>
</feature>
<evidence type="ECO:0000256" key="1">
    <source>
        <dbReference type="ARBA" id="ARBA00022801"/>
    </source>
</evidence>
<proteinExistence type="predicted"/>
<dbReference type="Pfam" id="PF10996">
    <property type="entry name" value="Beta-Casp"/>
    <property type="match status" value="1"/>
</dbReference>
<evidence type="ECO:0000313" key="5">
    <source>
        <dbReference type="Proteomes" id="UP000308181"/>
    </source>
</evidence>
<dbReference type="Gene3D" id="3.40.50.10890">
    <property type="match status" value="1"/>
</dbReference>
<dbReference type="OrthoDB" id="9803916at2"/>
<dbReference type="GO" id="GO:0016787">
    <property type="term" value="F:hydrolase activity"/>
    <property type="evidence" value="ECO:0007669"/>
    <property type="project" value="UniProtKB-KW"/>
</dbReference>
<sequence length="466" mass="52010">MNITFHGAAQTVTGSKHLIKLDSGTQILLDCGMFQGHGKDTAKLNEDFGFNASEIDFLILSHAHIDHSGLIPKLVASGFKGQILATPATYDLCKILLEDSANIQESDAKYLNKKREKQGKQPIEPLYTKKDALLALTFFKKIKYETIHQVTNGVKLIFKDAGHIIGSASVHLDITENEKTTKISFSGDVGRFKDLILKEPATFRQADYILIESTYGSSLHEDAIAAEDKILEIIRDTCINRKGKVIIPAFSVGRTQELLYSLNSLELKGKLPDVKYFVDSPLSGKATLVVKAHPWNFNEKVQEVLKVDEDPFDFKGLRYVEDVEESMALNDDHSPMVIISASGMAEAGRVKHHIKNNINDPNNTILMVGYAEPSSLAGRLLNGVNPVHIFGEEYMVNAQIKFLQSLSAHGDQADLLRFLACQDKSLIKKMFLVHGEIKTQEIFKEKLMSEGYHDIEIPTRHQSFEL</sequence>
<dbReference type="SUPFAM" id="SSF56281">
    <property type="entry name" value="Metallo-hydrolase/oxidoreductase"/>
    <property type="match status" value="1"/>
</dbReference>
<dbReference type="Gene3D" id="3.60.15.10">
    <property type="entry name" value="Ribonuclease Z/Hydroxyacylglutathione hydrolase-like"/>
    <property type="match status" value="1"/>
</dbReference>
<dbReference type="Pfam" id="PF07521">
    <property type="entry name" value="RMMBL"/>
    <property type="match status" value="1"/>
</dbReference>
<feature type="domain" description="Metallo-beta-lactamase" evidence="2">
    <location>
        <begin position="13"/>
        <end position="227"/>
    </location>
</feature>
<evidence type="ECO:0000313" key="4">
    <source>
        <dbReference type="EMBL" id="TKC00746.1"/>
    </source>
</evidence>
<dbReference type="SMART" id="SM00849">
    <property type="entry name" value="Lactamase_B"/>
    <property type="match status" value="1"/>
</dbReference>
<dbReference type="InterPro" id="IPR011108">
    <property type="entry name" value="RMMBL"/>
</dbReference>
<dbReference type="Pfam" id="PF00753">
    <property type="entry name" value="Lactamase_B"/>
    <property type="match status" value="1"/>
</dbReference>
<evidence type="ECO:0000259" key="3">
    <source>
        <dbReference type="SMART" id="SM01027"/>
    </source>
</evidence>
<name>A0A4U1C4D4_9SPHI</name>
<dbReference type="InterPro" id="IPR022712">
    <property type="entry name" value="Beta_Casp"/>
</dbReference>
<dbReference type="PANTHER" id="PTHR11203">
    <property type="entry name" value="CLEAVAGE AND POLYADENYLATION SPECIFICITY FACTOR FAMILY MEMBER"/>
    <property type="match status" value="1"/>
</dbReference>
<dbReference type="PANTHER" id="PTHR11203:SF37">
    <property type="entry name" value="INTEGRATOR COMPLEX SUBUNIT 11"/>
    <property type="match status" value="1"/>
</dbReference>